<sequence length="482" mass="54406">MLTQSPQWLDMDFSSNHNQLFDSEDPSNASLSRWTTRLSQQSSASGRASPAHKSTKGYQGHSYYQSASHQSQAVCIIDDYSDEYICEVSDAIPLDDIPAAFSQWDAEIDNEYLRACYRMKGSLVLDSTTPQSVPHILITPCAYWDDDCATWDNQIEPQCPTHLAVPEVQTSDFVPISQPAIPLSETPERIPLFPQPKTVFSFLKFTTTLIDRSSTDIMTSAHRRQYKSVVCLASTFALSYRTRYDTEYLFAQIEKPFCWVDPAEALLAASNHHPHTIIIDSPHPFTIPHIIITAPPPEDLWASFTNTVPSPQNAGFGYYLTVPGHKPINPSARDREFYYYTEYEENCFIDGSFHDASDSDSEDGYEEEEEESYGSEFLSTLDSYNLFDAELPETPDVDTDSADSSDSDSPPPETPDDGYDFEDFFGQEIDRRAAAQQSSFFGDDCPSSASSMFSNWDDEDEDDLPPIDDEFYQSVLRRQDTD</sequence>
<feature type="compositionally biased region" description="Polar residues" evidence="1">
    <location>
        <begin position="19"/>
        <end position="46"/>
    </location>
</feature>
<evidence type="ECO:0000256" key="1">
    <source>
        <dbReference type="SAM" id="MobiDB-lite"/>
    </source>
</evidence>
<dbReference type="OrthoDB" id="2649950at2759"/>
<reference evidence="2 3" key="1">
    <citation type="journal article" date="2020" name="ISME J.">
        <title>Uncovering the hidden diversity of litter-decomposition mechanisms in mushroom-forming fungi.</title>
        <authorList>
            <person name="Floudas D."/>
            <person name="Bentzer J."/>
            <person name="Ahren D."/>
            <person name="Johansson T."/>
            <person name="Persson P."/>
            <person name="Tunlid A."/>
        </authorList>
    </citation>
    <scope>NUCLEOTIDE SEQUENCE [LARGE SCALE GENOMIC DNA]</scope>
    <source>
        <strain evidence="2 3">CBS 291.85</strain>
    </source>
</reference>
<evidence type="ECO:0000313" key="2">
    <source>
        <dbReference type="EMBL" id="KAF5358924.1"/>
    </source>
</evidence>
<feature type="region of interest" description="Disordered" evidence="1">
    <location>
        <begin position="391"/>
        <end position="482"/>
    </location>
</feature>
<feature type="compositionally biased region" description="Acidic residues" evidence="1">
    <location>
        <begin position="358"/>
        <end position="373"/>
    </location>
</feature>
<organism evidence="2 3">
    <name type="scientific">Tetrapyrgos nigripes</name>
    <dbReference type="NCBI Taxonomy" id="182062"/>
    <lineage>
        <taxon>Eukaryota</taxon>
        <taxon>Fungi</taxon>
        <taxon>Dikarya</taxon>
        <taxon>Basidiomycota</taxon>
        <taxon>Agaricomycotina</taxon>
        <taxon>Agaricomycetes</taxon>
        <taxon>Agaricomycetidae</taxon>
        <taxon>Agaricales</taxon>
        <taxon>Marasmiineae</taxon>
        <taxon>Marasmiaceae</taxon>
        <taxon>Tetrapyrgos</taxon>
    </lineage>
</organism>
<comment type="caution">
    <text evidence="2">The sequence shown here is derived from an EMBL/GenBank/DDBJ whole genome shotgun (WGS) entry which is preliminary data.</text>
</comment>
<keyword evidence="3" id="KW-1185">Reference proteome</keyword>
<accession>A0A8H5G5R9</accession>
<dbReference type="EMBL" id="JAACJM010000047">
    <property type="protein sequence ID" value="KAF5358924.1"/>
    <property type="molecule type" value="Genomic_DNA"/>
</dbReference>
<dbReference type="Proteomes" id="UP000559256">
    <property type="component" value="Unassembled WGS sequence"/>
</dbReference>
<name>A0A8H5G5R9_9AGAR</name>
<feature type="region of interest" description="Disordered" evidence="1">
    <location>
        <begin position="19"/>
        <end position="59"/>
    </location>
</feature>
<feature type="compositionally biased region" description="Acidic residues" evidence="1">
    <location>
        <begin position="456"/>
        <end position="471"/>
    </location>
</feature>
<feature type="compositionally biased region" description="Acidic residues" evidence="1">
    <location>
        <begin position="414"/>
        <end position="425"/>
    </location>
</feature>
<gene>
    <name evidence="2" type="ORF">D9758_004847</name>
</gene>
<dbReference type="AlphaFoldDB" id="A0A8H5G5R9"/>
<evidence type="ECO:0000313" key="3">
    <source>
        <dbReference type="Proteomes" id="UP000559256"/>
    </source>
</evidence>
<feature type="compositionally biased region" description="Acidic residues" evidence="1">
    <location>
        <begin position="391"/>
        <end position="406"/>
    </location>
</feature>
<proteinExistence type="predicted"/>
<feature type="region of interest" description="Disordered" evidence="1">
    <location>
        <begin position="351"/>
        <end position="376"/>
    </location>
</feature>
<protein>
    <submittedName>
        <fullName evidence="2">Uncharacterized protein</fullName>
    </submittedName>
</protein>